<feature type="transmembrane region" description="Helical" evidence="5">
    <location>
        <begin position="164"/>
        <end position="183"/>
    </location>
</feature>
<evidence type="ECO:0000259" key="6">
    <source>
        <dbReference type="PROSITE" id="PS50850"/>
    </source>
</evidence>
<dbReference type="PROSITE" id="PS50850">
    <property type="entry name" value="MFS"/>
    <property type="match status" value="1"/>
</dbReference>
<evidence type="ECO:0000256" key="1">
    <source>
        <dbReference type="ARBA" id="ARBA00004141"/>
    </source>
</evidence>
<comment type="subcellular location">
    <subcellularLocation>
        <location evidence="1">Membrane</location>
        <topology evidence="1">Multi-pass membrane protein</topology>
    </subcellularLocation>
</comment>
<organism evidence="7">
    <name type="scientific">Bactrocera dorsalis</name>
    <name type="common">Oriental fruit fly</name>
    <name type="synonym">Dacus dorsalis</name>
    <dbReference type="NCBI Taxonomy" id="27457"/>
    <lineage>
        <taxon>Eukaryota</taxon>
        <taxon>Metazoa</taxon>
        <taxon>Ecdysozoa</taxon>
        <taxon>Arthropoda</taxon>
        <taxon>Hexapoda</taxon>
        <taxon>Insecta</taxon>
        <taxon>Pterygota</taxon>
        <taxon>Neoptera</taxon>
        <taxon>Endopterygota</taxon>
        <taxon>Diptera</taxon>
        <taxon>Brachycera</taxon>
        <taxon>Muscomorpha</taxon>
        <taxon>Tephritoidea</taxon>
        <taxon>Tephritidae</taxon>
        <taxon>Bactrocera</taxon>
        <taxon>Bactrocera</taxon>
    </lineage>
</organism>
<dbReference type="GeneID" id="105234166"/>
<dbReference type="PANTHER" id="PTHR23529">
    <property type="entry name" value="GH19118P-RELATED"/>
    <property type="match status" value="1"/>
</dbReference>
<protein>
    <submittedName>
        <fullName evidence="7">Facilitated trehalose transporter Tret1</fullName>
    </submittedName>
</protein>
<evidence type="ECO:0000256" key="2">
    <source>
        <dbReference type="ARBA" id="ARBA00022692"/>
    </source>
</evidence>
<dbReference type="RefSeq" id="XP_011214753.2">
    <property type="nucleotide sequence ID" value="XM_011216451.4"/>
</dbReference>
<gene>
    <name evidence="7" type="primary">TRET1</name>
</gene>
<feature type="transmembrane region" description="Helical" evidence="5">
    <location>
        <begin position="135"/>
        <end position="152"/>
    </location>
</feature>
<feature type="transmembrane region" description="Helical" evidence="5">
    <location>
        <begin position="104"/>
        <end position="123"/>
    </location>
</feature>
<feature type="transmembrane region" description="Helical" evidence="5">
    <location>
        <begin position="377"/>
        <end position="400"/>
    </location>
</feature>
<evidence type="ECO:0000256" key="5">
    <source>
        <dbReference type="SAM" id="Phobius"/>
    </source>
</evidence>
<dbReference type="GO" id="GO:0022857">
    <property type="term" value="F:transmembrane transporter activity"/>
    <property type="evidence" value="ECO:0007669"/>
    <property type="project" value="InterPro"/>
</dbReference>
<dbReference type="Pfam" id="PF00083">
    <property type="entry name" value="Sugar_tr"/>
    <property type="match status" value="1"/>
</dbReference>
<dbReference type="SUPFAM" id="SSF103473">
    <property type="entry name" value="MFS general substrate transporter"/>
    <property type="match status" value="1"/>
</dbReference>
<sequence>MENRVTIENVQPTTNPMYLRYPPQSVPPADTRFQSFRRNAPQMYSAGSAALILVSGGMNIAWSCGLLHIQDFQTDTHIMICWYIAAIIGAIISSFALKRVQKRLIYLFSSALTLIGGILFLTIYDLYGGIAAARYLNGFAVGLVFVPMMVLIGESVISDKRGEFAALLEMSSFALGIFLQTLFTAAYYDFTPTIYNEFGSTQVHGITVIVCGALSCFLSYFFFIESPVYHLLRNNENEAIDCLRRLQHPSVYTHETHQQFDELKRYIDVNERIDGLAVPALLKLCLHRALVSLAFSPLTIIALVLAYSINVGPRDTWPLVIFGLLFWLGTLVPACIMDTVGRKKVLLIGALVSGVVAFVIGGIFYDLINLYSSSQMGIVMYMLFILAFSAGFFSVSSSAYLTEAFPLHLKPFYIAAAFVLQMLVLLIIGVCSFDRNSLEAYYITSGVFYVAFFAAGIVFLPETKQNSLRNAQSKFATFMNGW</sequence>
<name>A0A034WRQ0_BACDO</name>
<dbReference type="Gene3D" id="1.20.1250.20">
    <property type="entry name" value="MFS general substrate transporter like domains"/>
    <property type="match status" value="1"/>
</dbReference>
<dbReference type="OrthoDB" id="6612291at2759"/>
<keyword evidence="4 5" id="KW-0472">Membrane</keyword>
<dbReference type="AlphaFoldDB" id="A0A034WRQ0"/>
<feature type="transmembrane region" description="Helical" evidence="5">
    <location>
        <begin position="316"/>
        <end position="336"/>
    </location>
</feature>
<feature type="transmembrane region" description="Helical" evidence="5">
    <location>
        <begin position="76"/>
        <end position="97"/>
    </location>
</feature>
<feature type="transmembrane region" description="Helical" evidence="5">
    <location>
        <begin position="442"/>
        <end position="460"/>
    </location>
</feature>
<feature type="transmembrane region" description="Helical" evidence="5">
    <location>
        <begin position="203"/>
        <end position="223"/>
    </location>
</feature>
<feature type="domain" description="Major facilitator superfamily (MFS) profile" evidence="6">
    <location>
        <begin position="1"/>
        <end position="464"/>
    </location>
</feature>
<dbReference type="InterPro" id="IPR005828">
    <property type="entry name" value="MFS_sugar_transport-like"/>
</dbReference>
<dbReference type="InterPro" id="IPR036259">
    <property type="entry name" value="MFS_trans_sf"/>
</dbReference>
<evidence type="ECO:0000256" key="4">
    <source>
        <dbReference type="ARBA" id="ARBA00023136"/>
    </source>
</evidence>
<feature type="transmembrane region" description="Helical" evidence="5">
    <location>
        <begin position="345"/>
        <end position="365"/>
    </location>
</feature>
<dbReference type="PANTHER" id="PTHR23529:SF2">
    <property type="entry name" value="GH19118P-RELATED"/>
    <property type="match status" value="1"/>
</dbReference>
<feature type="transmembrane region" description="Helical" evidence="5">
    <location>
        <begin position="289"/>
        <end position="310"/>
    </location>
</feature>
<dbReference type="KEGG" id="bdr:105234166"/>
<feature type="transmembrane region" description="Helical" evidence="5">
    <location>
        <begin position="412"/>
        <end position="430"/>
    </location>
</feature>
<dbReference type="InterPro" id="IPR020846">
    <property type="entry name" value="MFS_dom"/>
</dbReference>
<evidence type="ECO:0000313" key="7">
    <source>
        <dbReference type="EMBL" id="JAC56865.1"/>
    </source>
</evidence>
<accession>A0A034WRQ0</accession>
<feature type="transmembrane region" description="Helical" evidence="5">
    <location>
        <begin position="44"/>
        <end position="70"/>
    </location>
</feature>
<proteinExistence type="predicted"/>
<dbReference type="GO" id="GO:0016020">
    <property type="term" value="C:membrane"/>
    <property type="evidence" value="ECO:0007669"/>
    <property type="project" value="UniProtKB-SubCell"/>
</dbReference>
<dbReference type="EMBL" id="GAKP01002087">
    <property type="protein sequence ID" value="JAC56865.1"/>
    <property type="molecule type" value="Transcribed_RNA"/>
</dbReference>
<reference evidence="7" key="1">
    <citation type="journal article" date="2014" name="BMC Genomics">
        <title>Characterizing the developmental transcriptome of the oriental fruit fly, Bactrocera dorsalis (Diptera: Tephritidae) through comparative genomic analysis with Drosophila melanogaster utilizing modENCODE datasets.</title>
        <authorList>
            <person name="Geib S.M."/>
            <person name="Calla B."/>
            <person name="Hall B."/>
            <person name="Hou S."/>
            <person name="Manoukis N.C."/>
        </authorList>
    </citation>
    <scope>NUCLEOTIDE SEQUENCE</scope>
    <source>
        <strain evidence="7">Punador</strain>
    </source>
</reference>
<keyword evidence="3 5" id="KW-1133">Transmembrane helix</keyword>
<keyword evidence="2 5" id="KW-0812">Transmembrane</keyword>
<evidence type="ECO:0000256" key="3">
    <source>
        <dbReference type="ARBA" id="ARBA00022989"/>
    </source>
</evidence>